<feature type="domain" description="Hcy-binding" evidence="9">
    <location>
        <begin position="1"/>
        <end position="281"/>
    </location>
</feature>
<feature type="binding site" evidence="8">
    <location>
        <position position="266"/>
    </location>
    <ligand>
        <name>Zn(2+)</name>
        <dbReference type="ChEBI" id="CHEBI:29105"/>
    </ligand>
</feature>
<feature type="binding site" evidence="8">
    <location>
        <position position="267"/>
    </location>
    <ligand>
        <name>Zn(2+)</name>
        <dbReference type="ChEBI" id="CHEBI:29105"/>
    </ligand>
</feature>
<evidence type="ECO:0000256" key="2">
    <source>
        <dbReference type="ARBA" id="ARBA00004777"/>
    </source>
</evidence>
<keyword evidence="3 8" id="KW-0489">Methyltransferase</keyword>
<keyword evidence="4" id="KW-0285">Flavoprotein</keyword>
<gene>
    <name evidence="10" type="ORF">HNR53_001793</name>
</gene>
<keyword evidence="11" id="KW-1185">Reference proteome</keyword>
<dbReference type="RefSeq" id="WP_184524976.1">
    <property type="nucleotide sequence ID" value="NZ_JACHGK010000005.1"/>
</dbReference>
<evidence type="ECO:0000256" key="5">
    <source>
        <dbReference type="ARBA" id="ARBA00022679"/>
    </source>
</evidence>
<dbReference type="InterPro" id="IPR003726">
    <property type="entry name" value="HCY_dom"/>
</dbReference>
<keyword evidence="5 8" id="KW-0808">Transferase</keyword>
<comment type="pathway">
    <text evidence="2">One-carbon metabolism; tetrahydrofolate interconversion.</text>
</comment>
<dbReference type="EC" id="2.1.1.10" evidence="10"/>
<dbReference type="CDD" id="cd00537">
    <property type="entry name" value="MTHFR"/>
    <property type="match status" value="1"/>
</dbReference>
<sequence length="625" mass="69410">MNFLERMKNEILIADGAMGTLLYSYGKDTCNEQLNLSHPEQILHIHKAYLAAGADVIQTNTYAANYLKLSRYGLEDSVKEINSAAVKLAKQAAKVSGYVLGSMGGNRGIKPQSISLEEIKRSFREQLYCLLLENVDGLLLETYYDLEELETVLTIARKETNLPIIAQVSIQETGFLQDRTPVAEALNRLEGIGADIVGLNCRLGPHHMLMALEQIPIPKKAFLSAYPNAGLPAYIDGVIQYESEAEYFRKSAQAFREQGVRLLGGCCGTTPEHIRAFASELKGAVPVQEKTIAIKEKKIIIEAKKIEREYPPLQELVKKRPSVIVELDAPKKLDTTKFFAGVNALKTSGIDALTIADNSLASPRICNSALGYLAKTQYNMRPLIHLTCRDRNIIGLQSHLLGLHTLGLNDLLAITGDPARVGDFPGASSVYDVSSFELIQMIKMLNEGQSYSGKELGQKTAFSVAAAFNPNVRQIDKAVNRLEKKISCGADYFITQPVYSEEKIRSVYEETKHLDTPIYIGLMPLTSSKNAEFLHNEVPGIKIDDSIRESLAALKDNPLKAAQEGIRITKSLIDTAAELFNGIYLITPFMRFEMSVELSEYAHKKTAERVRRNHRVESINQRTNQ</sequence>
<reference evidence="10 11" key="1">
    <citation type="submission" date="2020-08" db="EMBL/GenBank/DDBJ databases">
        <title>Genomic Encyclopedia of Type Strains, Phase IV (KMG-IV): sequencing the most valuable type-strain genomes for metagenomic binning, comparative biology and taxonomic classification.</title>
        <authorList>
            <person name="Goeker M."/>
        </authorList>
    </citation>
    <scope>NUCLEOTIDE SEQUENCE [LARGE SCALE GENOMIC DNA]</scope>
    <source>
        <strain evidence="10 11">DSM 5391</strain>
    </source>
</reference>
<comment type="cofactor">
    <cofactor evidence="8">
        <name>Zn(2+)</name>
        <dbReference type="ChEBI" id="CHEBI:29105"/>
    </cofactor>
</comment>
<dbReference type="Gene3D" id="3.20.20.220">
    <property type="match status" value="1"/>
</dbReference>
<dbReference type="GO" id="GO:0004489">
    <property type="term" value="F:methylenetetrahydrofolate reductase [NAD(P)H] activity"/>
    <property type="evidence" value="ECO:0007669"/>
    <property type="project" value="InterPro"/>
</dbReference>
<dbReference type="FunFam" id="3.20.20.220:FF:000007">
    <property type="entry name" value="Bifunctional homocysteine S-methyltransferase/methylenetetrahydrofolate reductase"/>
    <property type="match status" value="1"/>
</dbReference>
<comment type="cofactor">
    <cofactor evidence="1">
        <name>FAD</name>
        <dbReference type="ChEBI" id="CHEBI:57692"/>
    </cofactor>
</comment>
<evidence type="ECO:0000256" key="8">
    <source>
        <dbReference type="PROSITE-ProRule" id="PRU00333"/>
    </source>
</evidence>
<dbReference type="PANTHER" id="PTHR11103">
    <property type="entry name" value="SLR1189 PROTEIN"/>
    <property type="match status" value="1"/>
</dbReference>
<dbReference type="GO" id="GO:0006555">
    <property type="term" value="P:methionine metabolic process"/>
    <property type="evidence" value="ECO:0007669"/>
    <property type="project" value="InterPro"/>
</dbReference>
<evidence type="ECO:0000313" key="10">
    <source>
        <dbReference type="EMBL" id="MBB6445175.1"/>
    </source>
</evidence>
<feature type="binding site" evidence="8">
    <location>
        <position position="201"/>
    </location>
    <ligand>
        <name>Zn(2+)</name>
        <dbReference type="ChEBI" id="CHEBI:29105"/>
    </ligand>
</feature>
<accession>A0A7X0HSZ1</accession>
<dbReference type="AlphaFoldDB" id="A0A7X0HSZ1"/>
<name>A0A7X0HSZ1_9BACI</name>
<keyword evidence="8" id="KW-0479">Metal-binding</keyword>
<evidence type="ECO:0000256" key="4">
    <source>
        <dbReference type="ARBA" id="ARBA00022630"/>
    </source>
</evidence>
<dbReference type="GO" id="GO:0008168">
    <property type="term" value="F:methyltransferase activity"/>
    <property type="evidence" value="ECO:0007669"/>
    <property type="project" value="UniProtKB-UniRule"/>
</dbReference>
<evidence type="ECO:0000256" key="6">
    <source>
        <dbReference type="ARBA" id="ARBA00022827"/>
    </source>
</evidence>
<dbReference type="GO" id="GO:0032259">
    <property type="term" value="P:methylation"/>
    <property type="evidence" value="ECO:0007669"/>
    <property type="project" value="UniProtKB-KW"/>
</dbReference>
<dbReference type="InterPro" id="IPR036589">
    <property type="entry name" value="HCY_dom_sf"/>
</dbReference>
<evidence type="ECO:0000256" key="3">
    <source>
        <dbReference type="ARBA" id="ARBA00022603"/>
    </source>
</evidence>
<dbReference type="InterPro" id="IPR003171">
    <property type="entry name" value="Mehydrof_redctse-like"/>
</dbReference>
<dbReference type="Pfam" id="PF02219">
    <property type="entry name" value="MTHFR"/>
    <property type="match status" value="1"/>
</dbReference>
<dbReference type="SUPFAM" id="SSF51730">
    <property type="entry name" value="FAD-linked oxidoreductase"/>
    <property type="match status" value="1"/>
</dbReference>
<dbReference type="EMBL" id="JACHGK010000005">
    <property type="protein sequence ID" value="MBB6445175.1"/>
    <property type="molecule type" value="Genomic_DNA"/>
</dbReference>
<keyword evidence="6" id="KW-0274">FAD</keyword>
<dbReference type="PANTHER" id="PTHR11103:SF18">
    <property type="entry name" value="SLR1189 PROTEIN"/>
    <property type="match status" value="1"/>
</dbReference>
<dbReference type="NCBIfam" id="NF006396">
    <property type="entry name" value="PRK08645.1"/>
    <property type="match status" value="1"/>
</dbReference>
<evidence type="ECO:0000259" key="9">
    <source>
        <dbReference type="PROSITE" id="PS50970"/>
    </source>
</evidence>
<evidence type="ECO:0000256" key="7">
    <source>
        <dbReference type="ARBA" id="ARBA00023002"/>
    </source>
</evidence>
<keyword evidence="7" id="KW-0560">Oxidoreductase</keyword>
<dbReference type="Proteomes" id="UP000531594">
    <property type="component" value="Unassembled WGS sequence"/>
</dbReference>
<dbReference type="PROSITE" id="PS50970">
    <property type="entry name" value="HCY"/>
    <property type="match status" value="1"/>
</dbReference>
<organism evidence="10 11">
    <name type="scientific">Bacillus benzoevorans</name>
    <dbReference type="NCBI Taxonomy" id="1456"/>
    <lineage>
        <taxon>Bacteria</taxon>
        <taxon>Bacillati</taxon>
        <taxon>Bacillota</taxon>
        <taxon>Bacilli</taxon>
        <taxon>Bacillales</taxon>
        <taxon>Bacillaceae</taxon>
        <taxon>Bacillus</taxon>
    </lineage>
</organism>
<dbReference type="SUPFAM" id="SSF82282">
    <property type="entry name" value="Homocysteine S-methyltransferase"/>
    <property type="match status" value="1"/>
</dbReference>
<proteinExistence type="predicted"/>
<dbReference type="UniPathway" id="UPA00193"/>
<dbReference type="InterPro" id="IPR029041">
    <property type="entry name" value="FAD-linked_oxidoreductase-like"/>
</dbReference>
<keyword evidence="8" id="KW-0862">Zinc</keyword>
<dbReference type="GO" id="GO:0035999">
    <property type="term" value="P:tetrahydrofolate interconversion"/>
    <property type="evidence" value="ECO:0007669"/>
    <property type="project" value="UniProtKB-UniPathway"/>
</dbReference>
<protein>
    <submittedName>
        <fullName evidence="10">Homocysteine S-methyltransferase</fullName>
        <ecNumber evidence="10">2.1.1.10</ecNumber>
    </submittedName>
</protein>
<dbReference type="Pfam" id="PF02574">
    <property type="entry name" value="S-methyl_trans"/>
    <property type="match status" value="1"/>
</dbReference>
<dbReference type="Gene3D" id="3.20.20.330">
    <property type="entry name" value="Homocysteine-binding-like domain"/>
    <property type="match status" value="1"/>
</dbReference>
<evidence type="ECO:0000256" key="1">
    <source>
        <dbReference type="ARBA" id="ARBA00001974"/>
    </source>
</evidence>
<evidence type="ECO:0000313" key="11">
    <source>
        <dbReference type="Proteomes" id="UP000531594"/>
    </source>
</evidence>
<comment type="caution">
    <text evidence="10">The sequence shown here is derived from an EMBL/GenBank/DDBJ whole genome shotgun (WGS) entry which is preliminary data.</text>
</comment>
<dbReference type="GO" id="GO:0046872">
    <property type="term" value="F:metal ion binding"/>
    <property type="evidence" value="ECO:0007669"/>
    <property type="project" value="UniProtKB-KW"/>
</dbReference>